<sequence length="418" mass="44311">MKWIILGLIVHLVASGATGNPATVGEVSLALTALAAAGQGAGDWHIAIRGGGHTVFPGVNNIENGVTIDMGFFNRTTYSADSDLLKNSYYTFRHGFGCDNVVNFEVVLADGSVVNANSTSHDDLYRALKGGSSNFGIVTRFDLNTLPNTPLWGGIRTYDYNLYADIALETIVDFANADESQGDNALIVLIVTSDDATISLLTNPVNTRGVTDAPSFAKLSALPALTDSTKLTTVGDLTGSGGSPAGLRNVWFTSTFGADTDLLKTIKGLYEDFLADLWTLLPADAFETQIVFQPIPSYLAQAGGRKGGNVLGLEVSLTKNAVLFLLTLKTKTAADEAVIHARGGVFFASVDEAVKASGNSLPFVYLNYANPSQDPLGSYGVENVAFMRDISAKYDPQGIFQRRVPGGFKISRVAGDND</sequence>
<keyword evidence="4" id="KW-0560">Oxidoreductase</keyword>
<evidence type="ECO:0000256" key="4">
    <source>
        <dbReference type="ARBA" id="ARBA00023002"/>
    </source>
</evidence>
<organism evidence="6 7">
    <name type="scientific">Diaporthe eres</name>
    <name type="common">Phomopsis oblonga</name>
    <dbReference type="NCBI Taxonomy" id="83184"/>
    <lineage>
        <taxon>Eukaryota</taxon>
        <taxon>Fungi</taxon>
        <taxon>Dikarya</taxon>
        <taxon>Ascomycota</taxon>
        <taxon>Pezizomycotina</taxon>
        <taxon>Sordariomycetes</taxon>
        <taxon>Sordariomycetidae</taxon>
        <taxon>Diaporthales</taxon>
        <taxon>Diaporthaceae</taxon>
        <taxon>Diaporthe</taxon>
        <taxon>Diaporthe eres species complex</taxon>
    </lineage>
</organism>
<keyword evidence="7" id="KW-1185">Reference proteome</keyword>
<feature type="signal peptide" evidence="5">
    <location>
        <begin position="1"/>
        <end position="19"/>
    </location>
</feature>
<dbReference type="Proteomes" id="UP001430848">
    <property type="component" value="Unassembled WGS sequence"/>
</dbReference>
<dbReference type="InterPro" id="IPR016169">
    <property type="entry name" value="FAD-bd_PCMH_sub2"/>
</dbReference>
<evidence type="ECO:0000256" key="1">
    <source>
        <dbReference type="ARBA" id="ARBA00005466"/>
    </source>
</evidence>
<keyword evidence="3" id="KW-0274">FAD</keyword>
<accession>A0ABR1P9Z3</accession>
<dbReference type="PANTHER" id="PTHR42973">
    <property type="entry name" value="BINDING OXIDOREDUCTASE, PUTATIVE (AFU_ORTHOLOGUE AFUA_1G17690)-RELATED"/>
    <property type="match status" value="1"/>
</dbReference>
<reference evidence="6 7" key="1">
    <citation type="submission" date="2024-02" db="EMBL/GenBank/DDBJ databases">
        <title>De novo assembly and annotation of 12 fungi associated with fruit tree decline syndrome in Ontario, Canada.</title>
        <authorList>
            <person name="Sulman M."/>
            <person name="Ellouze W."/>
            <person name="Ilyukhin E."/>
        </authorList>
    </citation>
    <scope>NUCLEOTIDE SEQUENCE [LARGE SCALE GENOMIC DNA]</scope>
    <source>
        <strain evidence="6 7">M169</strain>
    </source>
</reference>
<dbReference type="Gene3D" id="3.30.465.10">
    <property type="match status" value="2"/>
</dbReference>
<dbReference type="InterPro" id="IPR050416">
    <property type="entry name" value="FAD-linked_Oxidoreductase"/>
</dbReference>
<feature type="chain" id="PRO_5047207235" description="FAD binding domain-containing protein" evidence="5">
    <location>
        <begin position="20"/>
        <end position="418"/>
    </location>
</feature>
<evidence type="ECO:0000256" key="5">
    <source>
        <dbReference type="SAM" id="SignalP"/>
    </source>
</evidence>
<comment type="caution">
    <text evidence="6">The sequence shown here is derived from an EMBL/GenBank/DDBJ whole genome shotgun (WGS) entry which is preliminary data.</text>
</comment>
<dbReference type="SUPFAM" id="SSF56176">
    <property type="entry name" value="FAD-binding/transporter-associated domain-like"/>
    <property type="match status" value="1"/>
</dbReference>
<gene>
    <name evidence="6" type="ORF">SLS63_005833</name>
</gene>
<evidence type="ECO:0000256" key="2">
    <source>
        <dbReference type="ARBA" id="ARBA00022630"/>
    </source>
</evidence>
<dbReference type="PANTHER" id="PTHR42973:SF53">
    <property type="entry name" value="FAD-BINDING PCMH-TYPE DOMAIN-CONTAINING PROTEIN-RELATED"/>
    <property type="match status" value="1"/>
</dbReference>
<evidence type="ECO:0008006" key="8">
    <source>
        <dbReference type="Google" id="ProtNLM"/>
    </source>
</evidence>
<name>A0ABR1P9Z3_DIAER</name>
<evidence type="ECO:0000313" key="6">
    <source>
        <dbReference type="EMBL" id="KAK7730263.1"/>
    </source>
</evidence>
<dbReference type="EMBL" id="JAKNSF020000026">
    <property type="protein sequence ID" value="KAK7730263.1"/>
    <property type="molecule type" value="Genomic_DNA"/>
</dbReference>
<keyword evidence="2" id="KW-0285">Flavoprotein</keyword>
<evidence type="ECO:0000256" key="3">
    <source>
        <dbReference type="ARBA" id="ARBA00022827"/>
    </source>
</evidence>
<evidence type="ECO:0000313" key="7">
    <source>
        <dbReference type="Proteomes" id="UP001430848"/>
    </source>
</evidence>
<dbReference type="InterPro" id="IPR036318">
    <property type="entry name" value="FAD-bd_PCMH-like_sf"/>
</dbReference>
<keyword evidence="5" id="KW-0732">Signal</keyword>
<proteinExistence type="inferred from homology"/>
<protein>
    <recommendedName>
        <fullName evidence="8">FAD binding domain-containing protein</fullName>
    </recommendedName>
</protein>
<dbReference type="Gene3D" id="3.40.462.20">
    <property type="match status" value="1"/>
</dbReference>
<comment type="similarity">
    <text evidence="1">Belongs to the oxygen-dependent FAD-linked oxidoreductase family.</text>
</comment>